<comment type="caution">
    <text evidence="2">The sequence shown here is derived from an EMBL/GenBank/DDBJ whole genome shotgun (WGS) entry which is preliminary data.</text>
</comment>
<dbReference type="SUPFAM" id="SSF50156">
    <property type="entry name" value="PDZ domain-like"/>
    <property type="match status" value="1"/>
</dbReference>
<dbReference type="EMBL" id="LVZM01000830">
    <property type="protein sequence ID" value="OUC49514.1"/>
    <property type="molecule type" value="Genomic_DNA"/>
</dbReference>
<name>A0A1Y3EWH2_9BILA</name>
<accession>A0A1Y3EWH2</accession>
<dbReference type="PANTHER" id="PTHR19964">
    <property type="entry name" value="MULTIPLE PDZ DOMAIN PROTEIN"/>
    <property type="match status" value="1"/>
</dbReference>
<feature type="domain" description="PDZ" evidence="1">
    <location>
        <begin position="7"/>
        <end position="76"/>
    </location>
</feature>
<dbReference type="Gene3D" id="2.30.42.10">
    <property type="match status" value="1"/>
</dbReference>
<dbReference type="Proteomes" id="UP000243006">
    <property type="component" value="Unassembled WGS sequence"/>
</dbReference>
<reference evidence="2 3" key="1">
    <citation type="submission" date="2015-04" db="EMBL/GenBank/DDBJ databases">
        <title>Draft genome of the roundworm Trichinella nativa.</title>
        <authorList>
            <person name="Mitreva M."/>
        </authorList>
    </citation>
    <scope>NUCLEOTIDE SEQUENCE [LARGE SCALE GENOMIC DNA]</scope>
    <source>
        <strain evidence="2 3">ISS45</strain>
    </source>
</reference>
<gene>
    <name evidence="2" type="ORF">D917_05314</name>
</gene>
<sequence length="231" mass="25537">LYGTYTEVQIATFTNCLPNLGVVLAGGRSSGVIVKAILPGSFAYKDGQIKQGDHLLAVNDVFVHGMTCDQVANLLRHNADGKIQMIVGRALKSSTSAKKHSRTTIRLPTDVVTNPALLKNHITNLNADFGHKSSVSIVTVGLLTQTFVFVYQSSRNDELENLSSQACLVNRRKVDKKTVQSCLRLFPANSKIVKVRHRQKLIQIDFVKLNYGVNKTVLRIFYSNLYIASMC</sequence>
<dbReference type="InterPro" id="IPR001478">
    <property type="entry name" value="PDZ"/>
</dbReference>
<dbReference type="InterPro" id="IPR051342">
    <property type="entry name" value="PDZ_scaffold"/>
</dbReference>
<evidence type="ECO:0000313" key="2">
    <source>
        <dbReference type="EMBL" id="OUC49514.1"/>
    </source>
</evidence>
<dbReference type="InterPro" id="IPR036034">
    <property type="entry name" value="PDZ_sf"/>
</dbReference>
<dbReference type="PROSITE" id="PS50106">
    <property type="entry name" value="PDZ"/>
    <property type="match status" value="1"/>
</dbReference>
<organism evidence="2 3">
    <name type="scientific">Trichinella nativa</name>
    <dbReference type="NCBI Taxonomy" id="6335"/>
    <lineage>
        <taxon>Eukaryota</taxon>
        <taxon>Metazoa</taxon>
        <taxon>Ecdysozoa</taxon>
        <taxon>Nematoda</taxon>
        <taxon>Enoplea</taxon>
        <taxon>Dorylaimia</taxon>
        <taxon>Trichinellida</taxon>
        <taxon>Trichinellidae</taxon>
        <taxon>Trichinella</taxon>
    </lineage>
</organism>
<dbReference type="SMART" id="SM00228">
    <property type="entry name" value="PDZ"/>
    <property type="match status" value="1"/>
</dbReference>
<dbReference type="AlphaFoldDB" id="A0A1Y3EWH2"/>
<proteinExistence type="predicted"/>
<dbReference type="PANTHER" id="PTHR19964:SF92">
    <property type="entry name" value="PATJ HOMOLOG"/>
    <property type="match status" value="1"/>
</dbReference>
<protein>
    <submittedName>
        <fullName evidence="2">PDZ/DHR/GLGF domain protein</fullName>
    </submittedName>
</protein>
<dbReference type="Pfam" id="PF00595">
    <property type="entry name" value="PDZ"/>
    <property type="match status" value="1"/>
</dbReference>
<evidence type="ECO:0000259" key="1">
    <source>
        <dbReference type="PROSITE" id="PS50106"/>
    </source>
</evidence>
<evidence type="ECO:0000313" key="3">
    <source>
        <dbReference type="Proteomes" id="UP000243006"/>
    </source>
</evidence>
<feature type="non-terminal residue" evidence="2">
    <location>
        <position position="1"/>
    </location>
</feature>